<protein>
    <submittedName>
        <fullName evidence="2">Uncharacterized protein</fullName>
    </submittedName>
</protein>
<feature type="transmembrane region" description="Helical" evidence="1">
    <location>
        <begin position="133"/>
        <end position="153"/>
    </location>
</feature>
<dbReference type="Proteomes" id="UP000193920">
    <property type="component" value="Unassembled WGS sequence"/>
</dbReference>
<gene>
    <name evidence="2" type="ORF">LY90DRAFT_503582</name>
</gene>
<keyword evidence="3" id="KW-1185">Reference proteome</keyword>
<feature type="transmembrane region" description="Helical" evidence="1">
    <location>
        <begin position="93"/>
        <end position="113"/>
    </location>
</feature>
<dbReference type="EMBL" id="MCOG01000038">
    <property type="protein sequence ID" value="ORY72634.1"/>
    <property type="molecule type" value="Genomic_DNA"/>
</dbReference>
<name>A0A1Y2EMU4_9FUNG</name>
<proteinExistence type="predicted"/>
<evidence type="ECO:0000313" key="3">
    <source>
        <dbReference type="Proteomes" id="UP000193920"/>
    </source>
</evidence>
<keyword evidence="1" id="KW-1133">Transmembrane helix</keyword>
<feature type="transmembrane region" description="Helical" evidence="1">
    <location>
        <begin position="185"/>
        <end position="206"/>
    </location>
</feature>
<reference evidence="2 3" key="1">
    <citation type="submission" date="2016-08" db="EMBL/GenBank/DDBJ databases">
        <title>A Parts List for Fungal Cellulosomes Revealed by Comparative Genomics.</title>
        <authorList>
            <consortium name="DOE Joint Genome Institute"/>
            <person name="Haitjema C.H."/>
            <person name="Gilmore S.P."/>
            <person name="Henske J.K."/>
            <person name="Solomon K.V."/>
            <person name="De Groot R."/>
            <person name="Kuo A."/>
            <person name="Mondo S.J."/>
            <person name="Salamov A.A."/>
            <person name="Labutti K."/>
            <person name="Zhao Z."/>
            <person name="Chiniquy J."/>
            <person name="Barry K."/>
            <person name="Brewer H.M."/>
            <person name="Purvine S.O."/>
            <person name="Wright A.T."/>
            <person name="Boxma B."/>
            <person name="Van Alen T."/>
            <person name="Hackstein J.H."/>
            <person name="Baker S.E."/>
            <person name="Grigoriev I.V."/>
            <person name="O'Malley M.A."/>
        </authorList>
    </citation>
    <scope>NUCLEOTIDE SEQUENCE [LARGE SCALE GENOMIC DNA]</scope>
    <source>
        <strain evidence="2 3">G1</strain>
    </source>
</reference>
<evidence type="ECO:0000256" key="1">
    <source>
        <dbReference type="SAM" id="Phobius"/>
    </source>
</evidence>
<organism evidence="2 3">
    <name type="scientific">Neocallimastix californiae</name>
    <dbReference type="NCBI Taxonomy" id="1754190"/>
    <lineage>
        <taxon>Eukaryota</taxon>
        <taxon>Fungi</taxon>
        <taxon>Fungi incertae sedis</taxon>
        <taxon>Chytridiomycota</taxon>
        <taxon>Chytridiomycota incertae sedis</taxon>
        <taxon>Neocallimastigomycetes</taxon>
        <taxon>Neocallimastigales</taxon>
        <taxon>Neocallimastigaceae</taxon>
        <taxon>Neocallimastix</taxon>
    </lineage>
</organism>
<keyword evidence="1" id="KW-0472">Membrane</keyword>
<sequence>MIVVHKNNIHTTSIKILIIHFVLRAIGDSVDRIRNLILNDDDRIFANSVLWHLKFSAYVFWYCGEIIGDFYLLSRTSPFIVSPFKNIRLVLSYVTYILLALGKISMITYHFFFPFQKIIRNGSEYYNKYWNGYWSFQLFISFFSMCYDIIIYFTMKVDFFDKDIYSDIMENRAWKKYRKMSRIRVKYVAIISSLTFVLVLSSKIKFMENLLPTSYLEYYRFQFVTMPYIMMYIDQILISETDMIPINESIVHMNIYSHH</sequence>
<comment type="caution">
    <text evidence="2">The sequence shown here is derived from an EMBL/GenBank/DDBJ whole genome shotgun (WGS) entry which is preliminary data.</text>
</comment>
<dbReference type="OrthoDB" id="2114240at2759"/>
<evidence type="ECO:0000313" key="2">
    <source>
        <dbReference type="EMBL" id="ORY72634.1"/>
    </source>
</evidence>
<dbReference type="AlphaFoldDB" id="A0A1Y2EMU4"/>
<accession>A0A1Y2EMU4</accession>
<keyword evidence="1" id="KW-0812">Transmembrane</keyword>